<evidence type="ECO:0000313" key="1">
    <source>
        <dbReference type="EMBL" id="BAP57320.1"/>
    </source>
</evidence>
<keyword evidence="2" id="KW-1185">Reference proteome</keyword>
<reference evidence="1 2" key="1">
    <citation type="journal article" date="2014" name="ISME J.">
        <title>Ecophysiology of Thioploca ingrica as revealed by the complete genome sequence supplemented with proteomic evidence.</title>
        <authorList>
            <person name="Kojima H."/>
            <person name="Ogura Y."/>
            <person name="Yamamoto N."/>
            <person name="Togashi T."/>
            <person name="Mori H."/>
            <person name="Watanabe T."/>
            <person name="Nemoto F."/>
            <person name="Kurokawa K."/>
            <person name="Hayashi T."/>
            <person name="Fukui M."/>
        </authorList>
    </citation>
    <scope>NUCLEOTIDE SEQUENCE [LARGE SCALE GENOMIC DNA]</scope>
</reference>
<gene>
    <name evidence="1" type="ORF">THII_3023</name>
</gene>
<accession>A0A090APC2</accession>
<dbReference type="OrthoDB" id="5572104at2"/>
<dbReference type="AlphaFoldDB" id="A0A090APC2"/>
<proteinExistence type="predicted"/>
<organism evidence="1 2">
    <name type="scientific">Thioploca ingrica</name>
    <dbReference type="NCBI Taxonomy" id="40754"/>
    <lineage>
        <taxon>Bacteria</taxon>
        <taxon>Pseudomonadati</taxon>
        <taxon>Pseudomonadota</taxon>
        <taxon>Gammaproteobacteria</taxon>
        <taxon>Thiotrichales</taxon>
        <taxon>Thiotrichaceae</taxon>
        <taxon>Thioploca</taxon>
    </lineage>
</organism>
<evidence type="ECO:0000313" key="2">
    <source>
        <dbReference type="Proteomes" id="UP000031623"/>
    </source>
</evidence>
<dbReference type="KEGG" id="tig:THII_3023"/>
<name>A0A090APC2_9GAMM</name>
<dbReference type="Proteomes" id="UP000031623">
    <property type="component" value="Chromosome"/>
</dbReference>
<dbReference type="EMBL" id="AP014633">
    <property type="protein sequence ID" value="BAP57320.1"/>
    <property type="molecule type" value="Genomic_DNA"/>
</dbReference>
<protein>
    <submittedName>
        <fullName evidence="1">Uncharacterized protein</fullName>
    </submittedName>
</protein>
<sequence length="65" mass="7511">MTLAEQVYEVAKTLPTNQASEVLDFIYFLKAKIELENSHVLVEERNTIEGILARCNQRVPVRKSY</sequence>
<dbReference type="STRING" id="40754.THII_3023"/>
<dbReference type="HOGENOM" id="CLU_2848460_0_0_6"/>